<reference evidence="1" key="2">
    <citation type="submission" date="2021-04" db="EMBL/GenBank/DDBJ databases">
        <authorList>
            <person name="Gilroy R."/>
        </authorList>
    </citation>
    <scope>NUCLEOTIDE SEQUENCE</scope>
    <source>
        <strain evidence="1">CHK192-8294</strain>
    </source>
</reference>
<proteinExistence type="predicted"/>
<evidence type="ECO:0000313" key="1">
    <source>
        <dbReference type="EMBL" id="HJB80502.1"/>
    </source>
</evidence>
<protein>
    <submittedName>
        <fullName evidence="1">Uncharacterized protein</fullName>
    </submittedName>
</protein>
<reference evidence="1" key="1">
    <citation type="journal article" date="2021" name="PeerJ">
        <title>Extensive microbial diversity within the chicken gut microbiome revealed by metagenomics and culture.</title>
        <authorList>
            <person name="Gilroy R."/>
            <person name="Ravi A."/>
            <person name="Getino M."/>
            <person name="Pursley I."/>
            <person name="Horton D.L."/>
            <person name="Alikhan N.F."/>
            <person name="Baker D."/>
            <person name="Gharbi K."/>
            <person name="Hall N."/>
            <person name="Watson M."/>
            <person name="Adriaenssens E.M."/>
            <person name="Foster-Nyarko E."/>
            <person name="Jarju S."/>
            <person name="Secka A."/>
            <person name="Antonio M."/>
            <person name="Oren A."/>
            <person name="Chaudhuri R.R."/>
            <person name="La Ragione R."/>
            <person name="Hildebrand F."/>
            <person name="Pallen M.J."/>
        </authorList>
    </citation>
    <scope>NUCLEOTIDE SEQUENCE</scope>
    <source>
        <strain evidence="1">CHK192-8294</strain>
    </source>
</reference>
<dbReference type="Proteomes" id="UP000823921">
    <property type="component" value="Unassembled WGS sequence"/>
</dbReference>
<gene>
    <name evidence="1" type="ORF">H9712_05915</name>
</gene>
<dbReference type="AlphaFoldDB" id="A0A9D2MLR7"/>
<accession>A0A9D2MLR7</accession>
<dbReference type="EMBL" id="DWXO01000058">
    <property type="protein sequence ID" value="HJB80502.1"/>
    <property type="molecule type" value="Genomic_DNA"/>
</dbReference>
<evidence type="ECO:0000313" key="2">
    <source>
        <dbReference type="Proteomes" id="UP000823921"/>
    </source>
</evidence>
<name>A0A9D2MLR7_9FIRM</name>
<sequence>MFSMNQPACQSARDQEARQRAAAILAQSHPAEPAMKRYAHPIPCWSAPVWSPPSLGGEGMDRVLEELARQNQLLMDLLGAVNSLTAATLSIRSRFVGES</sequence>
<organism evidence="1 2">
    <name type="scientific">Candidatus Flavonifractor intestinigallinarum</name>
    <dbReference type="NCBI Taxonomy" id="2838586"/>
    <lineage>
        <taxon>Bacteria</taxon>
        <taxon>Bacillati</taxon>
        <taxon>Bacillota</taxon>
        <taxon>Clostridia</taxon>
        <taxon>Eubacteriales</taxon>
        <taxon>Oscillospiraceae</taxon>
        <taxon>Flavonifractor</taxon>
    </lineage>
</organism>
<comment type="caution">
    <text evidence="1">The sequence shown here is derived from an EMBL/GenBank/DDBJ whole genome shotgun (WGS) entry which is preliminary data.</text>
</comment>